<dbReference type="GO" id="GO:0003677">
    <property type="term" value="F:DNA binding"/>
    <property type="evidence" value="ECO:0007669"/>
    <property type="project" value="InterPro"/>
</dbReference>
<dbReference type="InterPro" id="IPR010183">
    <property type="entry name" value="Phage_lambda_Bet"/>
</dbReference>
<dbReference type="InterPro" id="IPR018330">
    <property type="entry name" value="RecT_fam"/>
</dbReference>
<evidence type="ECO:0000313" key="2">
    <source>
        <dbReference type="Proteomes" id="UP000323671"/>
    </source>
</evidence>
<accession>A0A5C1E928</accession>
<dbReference type="RefSeq" id="WP_149425199.1">
    <property type="nucleotide sequence ID" value="NZ_CP022579.1"/>
</dbReference>
<dbReference type="EMBL" id="CP022579">
    <property type="protein sequence ID" value="QEL64748.1"/>
    <property type="molecule type" value="Genomic_DNA"/>
</dbReference>
<sequence>MTTAIVELTTKLAARLDMGEGGDLVNTLKDTAFKGQVSDAQMTALLVVANQYGLNPWTKEIYAFPDKNNGIVPVVGVDGWSRIINNHPQFDGMDFEQDSESCTCRMYRKDRGRPIVVTEYMSECRRPNVGPWTSHPKRMLRHKAMIQCARLAFGYTGIYDQDEAERIAEVEINPRQARQTGTQAAEAARAVAAPADSEERTNLVADLEIVASEQGIAAYAEAWGRLSSAQRKMIGADEHERLKKVADSITVTATVERAEAGNE</sequence>
<dbReference type="GO" id="GO:0006310">
    <property type="term" value="P:DNA recombination"/>
    <property type="evidence" value="ECO:0007669"/>
    <property type="project" value="InterPro"/>
</dbReference>
<protein>
    <recommendedName>
        <fullName evidence="3">Phage recombination protein Bet</fullName>
    </recommendedName>
</protein>
<dbReference type="NCBIfam" id="TIGR01913">
    <property type="entry name" value="bet_lambda"/>
    <property type="match status" value="1"/>
</dbReference>
<dbReference type="Pfam" id="PF03837">
    <property type="entry name" value="RecT"/>
    <property type="match status" value="1"/>
</dbReference>
<organism evidence="1 2">
    <name type="scientific">Oryzomicrobium terrae</name>
    <dbReference type="NCBI Taxonomy" id="1735038"/>
    <lineage>
        <taxon>Bacteria</taxon>
        <taxon>Pseudomonadati</taxon>
        <taxon>Pseudomonadota</taxon>
        <taxon>Betaproteobacteria</taxon>
        <taxon>Rhodocyclales</taxon>
        <taxon>Rhodocyclaceae</taxon>
        <taxon>Oryzomicrobium</taxon>
    </lineage>
</organism>
<name>A0A5C1E928_9RHOO</name>
<proteinExistence type="predicted"/>
<reference evidence="1 2" key="1">
    <citation type="submission" date="2017-07" db="EMBL/GenBank/DDBJ databases">
        <title>Complete genome sequence of Oryzomicrobium terrae TPP412.</title>
        <authorList>
            <person name="Chiu L.-W."/>
            <person name="Lo K.-J."/>
            <person name="Tsai Y.-M."/>
            <person name="Lin S.-S."/>
            <person name="Kuo C.-H."/>
            <person name="Liu C.-T."/>
        </authorList>
    </citation>
    <scope>NUCLEOTIDE SEQUENCE [LARGE SCALE GENOMIC DNA]</scope>
    <source>
        <strain evidence="1 2">TPP412</strain>
    </source>
</reference>
<gene>
    <name evidence="1" type="ORF">OTERR_12720</name>
</gene>
<dbReference type="KEGG" id="otr:OTERR_12720"/>
<evidence type="ECO:0008006" key="3">
    <source>
        <dbReference type="Google" id="ProtNLM"/>
    </source>
</evidence>
<dbReference type="Proteomes" id="UP000323671">
    <property type="component" value="Chromosome"/>
</dbReference>
<keyword evidence="2" id="KW-1185">Reference proteome</keyword>
<evidence type="ECO:0000313" key="1">
    <source>
        <dbReference type="EMBL" id="QEL64748.1"/>
    </source>
</evidence>
<dbReference type="AlphaFoldDB" id="A0A5C1E928"/>